<keyword evidence="3" id="KW-1185">Reference proteome</keyword>
<evidence type="ECO:0000313" key="2">
    <source>
        <dbReference type="EMBL" id="UWZ79418.1"/>
    </source>
</evidence>
<sequence length="681" mass="74791">MKRPSRRWWRAGATSLAALLALSTLAQSGQEDGLRQGAQFVGRYGSPEALRESLGNPLLSSEAQLATLDGATRFSAQLSFPSSRRLLEVFAQPGATGDLTQVIIAQDLDFTGRLEAVEQLPFAVSGVCANGVISCTPGTWEQCRHFLWGTRDDGRLFLQPAQVFDLGGCYCINNACGDTLVWRNLPQVLNTLGGGAVGALQAAHPHFAVSQVEIDGPRIAYFGQDRARPLPSADKPPAAGAPLPETRYLSDPFLLADALDERLAAQTPDPLSPYRLLAGLSERGTAGEKRACAMRRVIQVSEIHDRCDDPLPETILPPVLQEIGADGICRRNYDLYREILSDTCRTLEDDRTCRLEQELVDGVATYRQFNPTGLAPLPQGRYVAGSSFLHNSLLWRHAVGWENINASVFERFVDLRAGDTLAFSIVKTQHTTPSGCQHTVVKLRVETEDGEIVGDRTDGGAYTLCWNIGHPYFVFAYAVPSDGAHGFRISGGGYDPGKHSLNSEFRVRLIRESRRGQTFERPWWSRDRTYLCEQPGGHDFADLKERLAAVVTSTAEAQGRLSFEDRRRDAQGAWVDSSHAADLPQAAVIEECEPVCKTRRPKVEAQVAVAGTAVQARTEPLSFEFFYRPCREMRCPVEPGEEIVQDCRCLNEFAEAAAIMQTLRLAGRDQICSDGAAKSLP</sequence>
<accession>A0ABY5ZLE7</accession>
<proteinExistence type="predicted"/>
<evidence type="ECO:0000256" key="1">
    <source>
        <dbReference type="SAM" id="SignalP"/>
    </source>
</evidence>
<reference evidence="2" key="1">
    <citation type="journal article" date="2022" name="Environ. Microbiol.">
        <title>Geoalkalibacter halelectricus SAP #1 sp. nov. possessing extracellular electron transfer and mineral#reducing capabilities from a haloalkaline environment.</title>
        <authorList>
            <person name="Yadav S."/>
            <person name="Singh R."/>
            <person name="Sundharam S.S."/>
            <person name="Chaudhary S."/>
            <person name="Krishnamurthi S."/>
            <person name="Patil S.A."/>
        </authorList>
    </citation>
    <scope>NUCLEOTIDE SEQUENCE</scope>
    <source>
        <strain evidence="2">SAP-1</strain>
    </source>
</reference>
<feature type="signal peptide" evidence="1">
    <location>
        <begin position="1"/>
        <end position="26"/>
    </location>
</feature>
<keyword evidence="1" id="KW-0732">Signal</keyword>
<dbReference type="Proteomes" id="UP001060414">
    <property type="component" value="Chromosome"/>
</dbReference>
<protein>
    <submittedName>
        <fullName evidence="2">Uncharacterized protein</fullName>
    </submittedName>
</protein>
<gene>
    <name evidence="2" type="ORF">L9S41_17305</name>
</gene>
<dbReference type="RefSeq" id="WP_260747770.1">
    <property type="nucleotide sequence ID" value="NZ_CP092109.1"/>
</dbReference>
<organism evidence="2 3">
    <name type="scientific">Geoalkalibacter halelectricus</name>
    <dbReference type="NCBI Taxonomy" id="2847045"/>
    <lineage>
        <taxon>Bacteria</taxon>
        <taxon>Pseudomonadati</taxon>
        <taxon>Thermodesulfobacteriota</taxon>
        <taxon>Desulfuromonadia</taxon>
        <taxon>Desulfuromonadales</taxon>
        <taxon>Geoalkalibacteraceae</taxon>
        <taxon>Geoalkalibacter</taxon>
    </lineage>
</organism>
<name>A0ABY5ZLE7_9BACT</name>
<feature type="chain" id="PRO_5047154886" evidence="1">
    <location>
        <begin position="27"/>
        <end position="681"/>
    </location>
</feature>
<dbReference type="EMBL" id="CP092109">
    <property type="protein sequence ID" value="UWZ79418.1"/>
    <property type="molecule type" value="Genomic_DNA"/>
</dbReference>
<evidence type="ECO:0000313" key="3">
    <source>
        <dbReference type="Proteomes" id="UP001060414"/>
    </source>
</evidence>